<organism evidence="1 2">
    <name type="scientific">Steroidobacter gossypii</name>
    <dbReference type="NCBI Taxonomy" id="2805490"/>
    <lineage>
        <taxon>Bacteria</taxon>
        <taxon>Pseudomonadati</taxon>
        <taxon>Pseudomonadota</taxon>
        <taxon>Gammaproteobacteria</taxon>
        <taxon>Steroidobacterales</taxon>
        <taxon>Steroidobacteraceae</taxon>
        <taxon>Steroidobacter</taxon>
    </lineage>
</organism>
<keyword evidence="2" id="KW-1185">Reference proteome</keyword>
<name>A0ABS1X1C0_9GAMM</name>
<dbReference type="Proteomes" id="UP000661077">
    <property type="component" value="Unassembled WGS sequence"/>
</dbReference>
<accession>A0ABS1X1C0</accession>
<evidence type="ECO:0000313" key="2">
    <source>
        <dbReference type="Proteomes" id="UP000661077"/>
    </source>
</evidence>
<comment type="caution">
    <text evidence="1">The sequence shown here is derived from an EMBL/GenBank/DDBJ whole genome shotgun (WGS) entry which is preliminary data.</text>
</comment>
<reference evidence="1 2" key="1">
    <citation type="journal article" date="2021" name="Int. J. Syst. Evol. Microbiol.">
        <title>Steroidobacter gossypii sp. nov., isolated from soil of cotton cropping field.</title>
        <authorList>
            <person name="Huang R."/>
            <person name="Yang S."/>
            <person name="Zhen C."/>
            <person name="Liu W."/>
        </authorList>
    </citation>
    <scope>NUCLEOTIDE SEQUENCE [LARGE SCALE GENOMIC DNA]</scope>
    <source>
        <strain evidence="1 2">S1-65</strain>
    </source>
</reference>
<proteinExistence type="predicted"/>
<dbReference type="RefSeq" id="WP_203169073.1">
    <property type="nucleotide sequence ID" value="NZ_JAEVLS010000004.1"/>
</dbReference>
<gene>
    <name evidence="1" type="ORF">JM946_19675</name>
</gene>
<evidence type="ECO:0000313" key="1">
    <source>
        <dbReference type="EMBL" id="MBM0106962.1"/>
    </source>
</evidence>
<protein>
    <submittedName>
        <fullName evidence="1">Uncharacterized protein</fullName>
    </submittedName>
</protein>
<dbReference type="EMBL" id="JAEVLS010000004">
    <property type="protein sequence ID" value="MBM0106962.1"/>
    <property type="molecule type" value="Genomic_DNA"/>
</dbReference>
<sequence>MVYVLEGSQDVQLTATASATQVKRGDQVVLHVEQRTTGQWKQIPRSELTQGQCWVYRPPVEVEAEVAHSVQWEVVPENSVEFHQEFQLDKSRVATMMTPGKITLTPITKVKCEEGRTVYGTPVEIQVE</sequence>